<name>A0A2N2F3Y3_9BACT</name>
<dbReference type="AlphaFoldDB" id="A0A2N2F3Y3"/>
<evidence type="ECO:0000313" key="1">
    <source>
        <dbReference type="EMBL" id="PKN02877.1"/>
    </source>
</evidence>
<evidence type="ECO:0000313" key="2">
    <source>
        <dbReference type="Proteomes" id="UP000233417"/>
    </source>
</evidence>
<gene>
    <name evidence="1" type="ORF">CVU76_02525</name>
</gene>
<reference evidence="1 2" key="1">
    <citation type="journal article" date="2017" name="ISME J.">
        <title>Potential for microbial H2 and metal transformations associated with novel bacteria and archaea in deep terrestrial subsurface sediments.</title>
        <authorList>
            <person name="Hernsdorf A.W."/>
            <person name="Amano Y."/>
            <person name="Miyakawa K."/>
            <person name="Ise K."/>
            <person name="Suzuki Y."/>
            <person name="Anantharaman K."/>
            <person name="Probst A."/>
            <person name="Burstein D."/>
            <person name="Thomas B.C."/>
            <person name="Banfield J.F."/>
        </authorList>
    </citation>
    <scope>NUCLEOTIDE SEQUENCE [LARGE SCALE GENOMIC DNA]</scope>
    <source>
        <strain evidence="1">HGW-Dojkabacteria-1</strain>
    </source>
</reference>
<sequence>MEKKILILITIVLPLGILTVFSFKDFLIKDSPIENKTPESKIVTKGNFILEYTYKGENIWEYSVTGQLPNPCYQASTDVIVAESYPEQVFVTVTVAPPEDDVMCAQVISEYEYSGEFSASKEATVALQVK</sequence>
<proteinExistence type="predicted"/>
<comment type="caution">
    <text evidence="1">The sequence shown here is derived from an EMBL/GenBank/DDBJ whole genome shotgun (WGS) entry which is preliminary data.</text>
</comment>
<accession>A0A2N2F3Y3</accession>
<organism evidence="1 2">
    <name type="scientific">Candidatus Dojkabacteria bacterium HGW-Dojkabacteria-1</name>
    <dbReference type="NCBI Taxonomy" id="2013761"/>
    <lineage>
        <taxon>Bacteria</taxon>
        <taxon>Candidatus Dojkabacteria</taxon>
    </lineage>
</organism>
<dbReference type="Proteomes" id="UP000233417">
    <property type="component" value="Unassembled WGS sequence"/>
</dbReference>
<dbReference type="EMBL" id="PHAO01000001">
    <property type="protein sequence ID" value="PKN02877.1"/>
    <property type="molecule type" value="Genomic_DNA"/>
</dbReference>
<protein>
    <recommendedName>
        <fullName evidence="3">Proteinase inhibitor I42 chagasin domain-containing protein</fullName>
    </recommendedName>
</protein>
<evidence type="ECO:0008006" key="3">
    <source>
        <dbReference type="Google" id="ProtNLM"/>
    </source>
</evidence>